<evidence type="ECO:0000256" key="1">
    <source>
        <dbReference type="SAM" id="SignalP"/>
    </source>
</evidence>
<dbReference type="SUPFAM" id="SSF57414">
    <property type="entry name" value="Hairpin loop containing domain-like"/>
    <property type="match status" value="1"/>
</dbReference>
<dbReference type="SUPFAM" id="SSF56436">
    <property type="entry name" value="C-type lectin-like"/>
    <property type="match status" value="1"/>
</dbReference>
<evidence type="ECO:0000313" key="2">
    <source>
        <dbReference type="EMBL" id="TGZ70574.1"/>
    </source>
</evidence>
<dbReference type="OrthoDB" id="6256205at2759"/>
<dbReference type="AlphaFoldDB" id="A0A4S2MF38"/>
<proteinExistence type="predicted"/>
<dbReference type="InterPro" id="IPR016187">
    <property type="entry name" value="CTDL_fold"/>
</dbReference>
<reference evidence="3 4" key="1">
    <citation type="journal article" date="2019" name="BMC Genomics">
        <title>New insights from Opisthorchis felineus genome: update on genomics of the epidemiologically important liver flukes.</title>
        <authorList>
            <person name="Ershov N.I."/>
            <person name="Mordvinov V.A."/>
            <person name="Prokhortchouk E.B."/>
            <person name="Pakharukova M.Y."/>
            <person name="Gunbin K.V."/>
            <person name="Ustyantsev K."/>
            <person name="Genaev M.A."/>
            <person name="Blinov A.G."/>
            <person name="Mazur A."/>
            <person name="Boulygina E."/>
            <person name="Tsygankova S."/>
            <person name="Khrameeva E."/>
            <person name="Chekanov N."/>
            <person name="Fan G."/>
            <person name="Xiao A."/>
            <person name="Zhang H."/>
            <person name="Xu X."/>
            <person name="Yang H."/>
            <person name="Solovyev V."/>
            <person name="Lee S.M."/>
            <person name="Liu X."/>
            <person name="Afonnikov D.A."/>
            <person name="Skryabin K.G."/>
        </authorList>
    </citation>
    <scope>NUCLEOTIDE SEQUENCE [LARGE SCALE GENOMIC DNA]</scope>
    <source>
        <strain evidence="3">AK-0245</strain>
        <tissue evidence="3">Whole organism</tissue>
    </source>
</reference>
<evidence type="ECO:0000313" key="4">
    <source>
        <dbReference type="Proteomes" id="UP000308267"/>
    </source>
</evidence>
<dbReference type="Proteomes" id="UP000308267">
    <property type="component" value="Unassembled WGS sequence"/>
</dbReference>
<gene>
    <name evidence="3" type="ORF">CRM22_001849</name>
    <name evidence="2" type="ORF">CRM22_003125</name>
</gene>
<evidence type="ECO:0000313" key="3">
    <source>
        <dbReference type="EMBL" id="TGZ72827.1"/>
    </source>
</evidence>
<feature type="signal peptide" evidence="1">
    <location>
        <begin position="1"/>
        <end position="21"/>
    </location>
</feature>
<accession>A0A4S2MF38</accession>
<organism evidence="3 4">
    <name type="scientific">Opisthorchis felineus</name>
    <dbReference type="NCBI Taxonomy" id="147828"/>
    <lineage>
        <taxon>Eukaryota</taxon>
        <taxon>Metazoa</taxon>
        <taxon>Spiralia</taxon>
        <taxon>Lophotrochozoa</taxon>
        <taxon>Platyhelminthes</taxon>
        <taxon>Trematoda</taxon>
        <taxon>Digenea</taxon>
        <taxon>Opisthorchiida</taxon>
        <taxon>Opisthorchiata</taxon>
        <taxon>Opisthorchiidae</taxon>
        <taxon>Opisthorchis</taxon>
    </lineage>
</organism>
<evidence type="ECO:0008006" key="5">
    <source>
        <dbReference type="Google" id="ProtNLM"/>
    </source>
</evidence>
<dbReference type="EMBL" id="SJOL01003262">
    <property type="protein sequence ID" value="TGZ72827.1"/>
    <property type="molecule type" value="Genomic_DNA"/>
</dbReference>
<feature type="chain" id="PRO_5036121997" description="Apple domain-containing protein" evidence="1">
    <location>
        <begin position="22"/>
        <end position="262"/>
    </location>
</feature>
<protein>
    <recommendedName>
        <fullName evidence="5">Apple domain-containing protein</fullName>
    </recommendedName>
</protein>
<keyword evidence="1" id="KW-0732">Signal</keyword>
<keyword evidence="4" id="KW-1185">Reference proteome</keyword>
<sequence length="262" mass="29363">MREPMILLYVGFLLTILSTHSGCPSSYNQISPDLCVVRLTTANTFCRACEMCAQYGAARGHLAFLLGRNANRVFPVTAEPGYTWLGFTKFLTEPSLFTIGWRDVDPRTPGFTTTGSEMIWSGLELQDDQPVAVIYKDGVIYDCTVDCFGLPLTVYCEYGGVLPIGPLQQQYRSDFPLSLTDLIRPGSKVFGCFLEVNSSSIIDCARKCTLEVACRSLYYGDYSRRCIHTMYADALLPEYIASGETDWKRFAKVSYARIRDEL</sequence>
<comment type="caution">
    <text evidence="3">The sequence shown here is derived from an EMBL/GenBank/DDBJ whole genome shotgun (WGS) entry which is preliminary data.</text>
</comment>
<name>A0A4S2MF38_OPIFE</name>
<dbReference type="EMBL" id="SJOL01005287">
    <property type="protein sequence ID" value="TGZ70574.1"/>
    <property type="molecule type" value="Genomic_DNA"/>
</dbReference>